<dbReference type="Gene3D" id="1.10.443.10">
    <property type="entry name" value="Intergrase catalytic core"/>
    <property type="match status" value="1"/>
</dbReference>
<keyword evidence="5" id="KW-0233">DNA recombination</keyword>
<keyword evidence="4" id="KW-0238">DNA-binding</keyword>
<comment type="caution">
    <text evidence="8">The sequence shown here is derived from an EMBL/GenBank/DDBJ whole genome shotgun (WGS) entry which is preliminary data.</text>
</comment>
<comment type="similarity">
    <text evidence="2">Belongs to the 'phage' integrase family.</text>
</comment>
<evidence type="ECO:0000313" key="9">
    <source>
        <dbReference type="Proteomes" id="UP000462363"/>
    </source>
</evidence>
<protein>
    <submittedName>
        <fullName evidence="8">Tyrosine-type recombinase/integrase</fullName>
    </submittedName>
</protein>
<evidence type="ECO:0000259" key="7">
    <source>
        <dbReference type="Pfam" id="PF02899"/>
    </source>
</evidence>
<dbReference type="GO" id="GO:0006310">
    <property type="term" value="P:DNA recombination"/>
    <property type="evidence" value="ECO:0007669"/>
    <property type="project" value="UniProtKB-KW"/>
</dbReference>
<feature type="domain" description="Integrase SAM-like N-terminal" evidence="7">
    <location>
        <begin position="16"/>
        <end position="98"/>
    </location>
</feature>
<reference evidence="8 9" key="1">
    <citation type="submission" date="2019-08" db="EMBL/GenBank/DDBJ databases">
        <title>In-depth cultivation of the pig gut microbiome towards novel bacterial diversity and tailored functional studies.</title>
        <authorList>
            <person name="Wylensek D."/>
            <person name="Hitch T.C.A."/>
            <person name="Clavel T."/>
        </authorList>
    </citation>
    <scope>NUCLEOTIDE SEQUENCE [LARGE SCALE GENOMIC DNA]</scope>
    <source>
        <strain evidence="8 9">BL-389-WT-3D</strain>
    </source>
</reference>
<dbReference type="PANTHER" id="PTHR30349">
    <property type="entry name" value="PHAGE INTEGRASE-RELATED"/>
    <property type="match status" value="1"/>
</dbReference>
<dbReference type="Proteomes" id="UP000462363">
    <property type="component" value="Unassembled WGS sequence"/>
</dbReference>
<name>A0A844FDF9_CLOSV</name>
<dbReference type="EMBL" id="VUMB01000081">
    <property type="protein sequence ID" value="MSS42071.1"/>
    <property type="molecule type" value="Genomic_DNA"/>
</dbReference>
<dbReference type="PANTHER" id="PTHR30349:SF81">
    <property type="entry name" value="TYROSINE RECOMBINASE XERC"/>
    <property type="match status" value="1"/>
</dbReference>
<gene>
    <name evidence="8" type="ORF">FYJ37_17675</name>
</gene>
<dbReference type="AlphaFoldDB" id="A0A844FDF9"/>
<accession>A0A844FDF9</accession>
<dbReference type="InterPro" id="IPR004107">
    <property type="entry name" value="Integrase_SAM-like_N"/>
</dbReference>
<evidence type="ECO:0000256" key="1">
    <source>
        <dbReference type="ARBA" id="ARBA00003283"/>
    </source>
</evidence>
<evidence type="ECO:0000256" key="4">
    <source>
        <dbReference type="ARBA" id="ARBA00023125"/>
    </source>
</evidence>
<evidence type="ECO:0000259" key="6">
    <source>
        <dbReference type="Pfam" id="PF00589"/>
    </source>
</evidence>
<feature type="domain" description="Tyr recombinase" evidence="6">
    <location>
        <begin position="126"/>
        <end position="295"/>
    </location>
</feature>
<keyword evidence="3" id="KW-0229">DNA integration</keyword>
<dbReference type="CDD" id="cd01182">
    <property type="entry name" value="INT_RitC_C_like"/>
    <property type="match status" value="1"/>
</dbReference>
<dbReference type="InterPro" id="IPR011010">
    <property type="entry name" value="DNA_brk_join_enz"/>
</dbReference>
<organism evidence="8 9">
    <name type="scientific">Clostridium scindens (strain JCM 10418 / VPI 12708)</name>
    <dbReference type="NCBI Taxonomy" id="29347"/>
    <lineage>
        <taxon>Bacteria</taxon>
        <taxon>Bacillati</taxon>
        <taxon>Bacillota</taxon>
        <taxon>Clostridia</taxon>
        <taxon>Lachnospirales</taxon>
        <taxon>Lachnospiraceae</taxon>
    </lineage>
</organism>
<dbReference type="InterPro" id="IPR002104">
    <property type="entry name" value="Integrase_catalytic"/>
</dbReference>
<dbReference type="Pfam" id="PF02899">
    <property type="entry name" value="Phage_int_SAM_1"/>
    <property type="match status" value="1"/>
</dbReference>
<dbReference type="GO" id="GO:0003677">
    <property type="term" value="F:DNA binding"/>
    <property type="evidence" value="ECO:0007669"/>
    <property type="project" value="UniProtKB-KW"/>
</dbReference>
<sequence>MKKPTDFSRILADYLTTYLPSLRNVTRNTVSSYCDTFRLLLTFCRDVYGLKAESLGISDFSPDMIQDFLSWLKNERGNSISTRNQRLAAIRAFFRYAEVESPENMLLCQKIIQIPFSKREKPVMNYLSVEEMGEILRQPDQSTAYGRRDLCFLSLLYDTGARVSEILSVRVRDVRLENPAKVILFGKGRKLREVPILSNTAEHLKRYISENHLDMPVKLDRNLFQNHQGRPLTRAGAAYILKKYAAAANVETHVSPHTLRHTKAMHLLEAGVNLFYIKDFLGHEDISTTEVYAKASIETQRAALEKHSIVTAPSTPSWATDTDTLEWLKSFGKQQ</sequence>
<dbReference type="InterPro" id="IPR050090">
    <property type="entry name" value="Tyrosine_recombinase_XerCD"/>
</dbReference>
<dbReference type="SUPFAM" id="SSF56349">
    <property type="entry name" value="DNA breaking-rejoining enzymes"/>
    <property type="match status" value="1"/>
</dbReference>
<dbReference type="Pfam" id="PF00589">
    <property type="entry name" value="Phage_integrase"/>
    <property type="match status" value="1"/>
</dbReference>
<dbReference type="RefSeq" id="WP_154322279.1">
    <property type="nucleotide sequence ID" value="NZ_CP045695.1"/>
</dbReference>
<evidence type="ECO:0000256" key="3">
    <source>
        <dbReference type="ARBA" id="ARBA00022908"/>
    </source>
</evidence>
<dbReference type="InterPro" id="IPR013762">
    <property type="entry name" value="Integrase-like_cat_sf"/>
</dbReference>
<evidence type="ECO:0000256" key="2">
    <source>
        <dbReference type="ARBA" id="ARBA00008857"/>
    </source>
</evidence>
<dbReference type="InterPro" id="IPR010998">
    <property type="entry name" value="Integrase_recombinase_N"/>
</dbReference>
<evidence type="ECO:0000256" key="5">
    <source>
        <dbReference type="ARBA" id="ARBA00023172"/>
    </source>
</evidence>
<dbReference type="GO" id="GO:0015074">
    <property type="term" value="P:DNA integration"/>
    <property type="evidence" value="ECO:0007669"/>
    <property type="project" value="UniProtKB-KW"/>
</dbReference>
<dbReference type="Gene3D" id="1.10.150.130">
    <property type="match status" value="1"/>
</dbReference>
<comment type="function">
    <text evidence="1">Site-specific tyrosine recombinase, which acts by catalyzing the cutting and rejoining of the recombining DNA molecules.</text>
</comment>
<proteinExistence type="inferred from homology"/>
<evidence type="ECO:0000313" key="8">
    <source>
        <dbReference type="EMBL" id="MSS42071.1"/>
    </source>
</evidence>